<protein>
    <submittedName>
        <fullName evidence="1">Uncharacterized protein</fullName>
    </submittedName>
</protein>
<dbReference type="Proteomes" id="UP000290013">
    <property type="component" value="Chromosome"/>
</dbReference>
<dbReference type="KEGG" id="ctai:NCTC12078_01053"/>
<dbReference type="NCBIfam" id="NF038190">
    <property type="entry name" value="VI_Cas13b"/>
    <property type="match status" value="2"/>
</dbReference>
<gene>
    <name evidence="1" type="ORF">NCTC12078_01053</name>
</gene>
<sequence length="1147" mass="136665">MKESIKQGKGKEYNSFKTEDKHYFGGFFNLADNNIEEALKEVGQRLNTTLDSKKLIDKYTKETISLVDYERFIHLLTDYFPIVNEIDQINKKDDKGNIISNTKIERLENFKETFLLLINSIDELRNYYTHYHHDPIQLEPKLFAFLDDVLLKTVLDTKKNYLKMDKTKEMMKDSLKEDYKKIFDLKVQDYLSKDNLTSKKIKKARKYGNGFDDKLTNEIEHSIYNDTIKDFIYDKSKKAELTHARKTSFNDKDPFVKNKDFDLPISSNGIIFLLSLFLNRKEIENLKANIKGYKGKVNKSEEPTLEKNNIRFMTTHRIFSFWHYKGLKSKIKTSENATKETLLMQMIDELSKVPDVIYQNVPKDVQDSFIENWNEYYKDNEENQENLENSKVVHPVIRKRYEDKFNYFAIRFLDEYVDFPTLRFQVHLGNYLEDSRAKKIGNVFTEREIKKKLFVFGKLNEINQLKSDFFQEIKEKKEETQWEIFPNPSYHFPMENSEELKAANKIGIYIDHEKSINKYKHQAKKLSSDAKKNLIEEIIGSKSKMAIGQPIAYLSMNDIHSIIFEALEKLTIEEGKINGKAIEEKIKRQINKQIDEIINRDEKAKIIKNHSKKEVTDFNIEKLIDDVKKEIEITCNLEKKLTEKENKYKAYQKIKGSRNVKTEKRNHVLYNSEKGEIATWLANDIKRFFPKEFKESWKGYQHNEFQLNLAYYDTQKQSVELLLIGLNYQKEIPMIYFSKISFLEFYEEYLKKRKKYFTNLLADLEKHKKGEPINKDKLLTKCFTVFKKKNYQNKALDEKIKTTLASPIFIERGFLDSKPTVIAGKKFYENKNEFADWFVAFKKFCDYQKFYDITEYPLDTKQKTKTEINKIHTKIYTQKKNDWAAWKMVHFIFKDIFKQGLQNVALSELYQSRAERIKNKEEKKQNFIWNRTIDLQLNEKIQIPKVKLKDIGNFRKHEKDQRVKTFLSYGDITGWMAYLPNDWNENHTEKPINVIDIQIDEYEKIRQHELLKEVQTLEKEIYSNVTDKGALLNEIEQKDKTVKKNPNFKKYIVNGLLKQIKKMNVDNFKITQDGFKFNNLTKDILNSYTELEQKTTLLVLIRNKFAHNQLPNNEVYEFSQNLLKREENQTYAAYYLEIFKKLKTELQ</sequence>
<organism evidence="1 2">
    <name type="scientific">Chryseobacterium taihuense</name>
    <dbReference type="NCBI Taxonomy" id="1141221"/>
    <lineage>
        <taxon>Bacteria</taxon>
        <taxon>Pseudomonadati</taxon>
        <taxon>Bacteroidota</taxon>
        <taxon>Flavobacteriia</taxon>
        <taxon>Flavobacteriales</taxon>
        <taxon>Weeksellaceae</taxon>
        <taxon>Chryseobacterium group</taxon>
        <taxon>Chryseobacterium</taxon>
    </lineage>
</organism>
<accession>A0A4U8WDU3</accession>
<name>A0A4U8WDU3_9FLAO</name>
<evidence type="ECO:0000313" key="1">
    <source>
        <dbReference type="EMBL" id="VFB03065.1"/>
    </source>
</evidence>
<evidence type="ECO:0000313" key="2">
    <source>
        <dbReference type="Proteomes" id="UP000290013"/>
    </source>
</evidence>
<dbReference type="CDD" id="cd20478">
    <property type="entry name" value="Cas13b_Bz-like"/>
    <property type="match status" value="1"/>
</dbReference>
<dbReference type="AlphaFoldDB" id="A0A4U8WDU3"/>
<dbReference type="RefSeq" id="WP_130913772.1">
    <property type="nucleotide sequence ID" value="NZ_LR215974.1"/>
</dbReference>
<proteinExistence type="predicted"/>
<reference evidence="1 2" key="1">
    <citation type="submission" date="2019-02" db="EMBL/GenBank/DDBJ databases">
        <authorList>
            <consortium name="Pathogen Informatics"/>
        </authorList>
    </citation>
    <scope>NUCLEOTIDE SEQUENCE [LARGE SCALE GENOMIC DNA]</scope>
    <source>
        <strain evidence="1 2">3012STDY6944375</strain>
    </source>
</reference>
<dbReference type="EMBL" id="LR215974">
    <property type="protein sequence ID" value="VFB03065.1"/>
    <property type="molecule type" value="Genomic_DNA"/>
</dbReference>